<reference evidence="4" key="1">
    <citation type="journal article" date="2019" name="Int. J. Syst. Evol. Microbiol.">
        <title>The Global Catalogue of Microorganisms (GCM) 10K type strain sequencing project: providing services to taxonomists for standard genome sequencing and annotation.</title>
        <authorList>
            <consortium name="The Broad Institute Genomics Platform"/>
            <consortium name="The Broad Institute Genome Sequencing Center for Infectious Disease"/>
            <person name="Wu L."/>
            <person name="Ma J."/>
        </authorList>
    </citation>
    <scope>NUCLEOTIDE SEQUENCE [LARGE SCALE GENOMIC DNA]</scope>
    <source>
        <strain evidence="4">CGMCC 1.13574</strain>
    </source>
</reference>
<dbReference type="RefSeq" id="WP_377002654.1">
    <property type="nucleotide sequence ID" value="NZ_JBHSGG010000002.1"/>
</dbReference>
<evidence type="ECO:0000256" key="2">
    <source>
        <dbReference type="SAM" id="SignalP"/>
    </source>
</evidence>
<evidence type="ECO:0000313" key="3">
    <source>
        <dbReference type="EMBL" id="MFC4726728.1"/>
    </source>
</evidence>
<dbReference type="EMBL" id="JBHSGG010000002">
    <property type="protein sequence ID" value="MFC4726728.1"/>
    <property type="molecule type" value="Genomic_DNA"/>
</dbReference>
<feature type="signal peptide" evidence="2">
    <location>
        <begin position="1"/>
        <end position="48"/>
    </location>
</feature>
<accession>A0ABV9NI77</accession>
<dbReference type="Proteomes" id="UP001595892">
    <property type="component" value="Unassembled WGS sequence"/>
</dbReference>
<evidence type="ECO:0000256" key="1">
    <source>
        <dbReference type="SAM" id="MobiDB-lite"/>
    </source>
</evidence>
<keyword evidence="2" id="KW-0732">Signal</keyword>
<gene>
    <name evidence="3" type="ORF">ACFO3Q_00860</name>
</gene>
<name>A0ABV9NI77_9GAMM</name>
<organism evidence="3 4">
    <name type="scientific">Coralloluteibacterium thermophilum</name>
    <dbReference type="NCBI Taxonomy" id="2707049"/>
    <lineage>
        <taxon>Bacteria</taxon>
        <taxon>Pseudomonadati</taxon>
        <taxon>Pseudomonadota</taxon>
        <taxon>Gammaproteobacteria</taxon>
        <taxon>Lysobacterales</taxon>
        <taxon>Lysobacteraceae</taxon>
        <taxon>Coralloluteibacterium</taxon>
    </lineage>
</organism>
<feature type="region of interest" description="Disordered" evidence="1">
    <location>
        <begin position="1"/>
        <end position="27"/>
    </location>
</feature>
<evidence type="ECO:0000313" key="4">
    <source>
        <dbReference type="Proteomes" id="UP001595892"/>
    </source>
</evidence>
<keyword evidence="4" id="KW-1185">Reference proteome</keyword>
<proteinExistence type="predicted"/>
<feature type="chain" id="PRO_5046595778" evidence="2">
    <location>
        <begin position="49"/>
        <end position="110"/>
    </location>
</feature>
<protein>
    <submittedName>
        <fullName evidence="3">Uncharacterized protein</fullName>
    </submittedName>
</protein>
<comment type="caution">
    <text evidence="3">The sequence shown here is derived from an EMBL/GenBank/DDBJ whole genome shotgun (WGS) entry which is preliminary data.</text>
</comment>
<sequence>MHPPAPEPTSQRETRTPRLAPSAARRRSRRMGIAMMLLSLGAALKAQAADAVQPAPTVPAPVAHAAAAVPPMRQASDAAGDADGGATGRNALAVAVALALLGGACLPWRA</sequence>